<protein>
    <submittedName>
        <fullName evidence="1">Uncharacterized protein</fullName>
    </submittedName>
</protein>
<gene>
    <name evidence="1" type="ORF">LCGC14_1377010</name>
</gene>
<dbReference type="AlphaFoldDB" id="A0A0F9K3S4"/>
<accession>A0A0F9K3S4</accession>
<comment type="caution">
    <text evidence="1">The sequence shown here is derived from an EMBL/GenBank/DDBJ whole genome shotgun (WGS) entry which is preliminary data.</text>
</comment>
<sequence length="134" mass="15627">MANVSDVVSTSTVELALRHYFVRGTVSIVPDVEFTAHLDHAANLMVLTLTAGVAGERVSEVRYPRDWWQAVREKFLPKWWLQRFPVQYHTWKADAHYPQLKLERGSFNPVLHVYSSERSQGYPHYEDEPVREDD</sequence>
<reference evidence="1" key="1">
    <citation type="journal article" date="2015" name="Nature">
        <title>Complex archaea that bridge the gap between prokaryotes and eukaryotes.</title>
        <authorList>
            <person name="Spang A."/>
            <person name="Saw J.H."/>
            <person name="Jorgensen S.L."/>
            <person name="Zaremba-Niedzwiedzka K."/>
            <person name="Martijn J."/>
            <person name="Lind A.E."/>
            <person name="van Eijk R."/>
            <person name="Schleper C."/>
            <person name="Guy L."/>
            <person name="Ettema T.J."/>
        </authorList>
    </citation>
    <scope>NUCLEOTIDE SEQUENCE</scope>
</reference>
<proteinExistence type="predicted"/>
<evidence type="ECO:0000313" key="1">
    <source>
        <dbReference type="EMBL" id="KKM76749.1"/>
    </source>
</evidence>
<dbReference type="EMBL" id="LAZR01008754">
    <property type="protein sequence ID" value="KKM76749.1"/>
    <property type="molecule type" value="Genomic_DNA"/>
</dbReference>
<organism evidence="1">
    <name type="scientific">marine sediment metagenome</name>
    <dbReference type="NCBI Taxonomy" id="412755"/>
    <lineage>
        <taxon>unclassified sequences</taxon>
        <taxon>metagenomes</taxon>
        <taxon>ecological metagenomes</taxon>
    </lineage>
</organism>
<name>A0A0F9K3S4_9ZZZZ</name>